<keyword evidence="4" id="KW-0175">Coiled coil</keyword>
<dbReference type="PANTHER" id="PTHR30146:SF24">
    <property type="entry name" value="XYLOSE OPERON REGULATORY PROTEIN"/>
    <property type="match status" value="1"/>
</dbReference>
<dbReference type="Proteomes" id="UP000363661">
    <property type="component" value="Unassembled WGS sequence"/>
</dbReference>
<evidence type="ECO:0000313" key="6">
    <source>
        <dbReference type="EMBL" id="VUX08202.1"/>
    </source>
</evidence>
<dbReference type="CDD" id="cd06267">
    <property type="entry name" value="PBP1_LacI_sugar_binding-like"/>
    <property type="match status" value="1"/>
</dbReference>
<keyword evidence="2" id="KW-0238">DNA-binding</keyword>
<keyword evidence="1" id="KW-0805">Transcription regulation</keyword>
<gene>
    <name evidence="6" type="primary">lacI</name>
    <name evidence="6" type="ORF">RTSSTS7063_01440</name>
</gene>
<protein>
    <submittedName>
        <fullName evidence="6">Lactose operon repressor</fullName>
    </submittedName>
</protein>
<feature type="domain" description="Transcriptional regulator LacI/GalR-like sensor" evidence="5">
    <location>
        <begin position="138"/>
        <end position="296"/>
    </location>
</feature>
<evidence type="ECO:0000256" key="4">
    <source>
        <dbReference type="SAM" id="Coils"/>
    </source>
</evidence>
<accession>A0A564TLT1</accession>
<dbReference type="InterPro" id="IPR028082">
    <property type="entry name" value="Peripla_BP_I"/>
</dbReference>
<dbReference type="Gene3D" id="3.40.50.2300">
    <property type="match status" value="2"/>
</dbReference>
<dbReference type="Pfam" id="PF13377">
    <property type="entry name" value="Peripla_BP_3"/>
    <property type="match status" value="1"/>
</dbReference>
<proteinExistence type="predicted"/>
<evidence type="ECO:0000256" key="1">
    <source>
        <dbReference type="ARBA" id="ARBA00023015"/>
    </source>
</evidence>
<dbReference type="AlphaFoldDB" id="A0A564TLT1"/>
<evidence type="ECO:0000259" key="5">
    <source>
        <dbReference type="Pfam" id="PF13377"/>
    </source>
</evidence>
<dbReference type="GO" id="GO:0000976">
    <property type="term" value="F:transcription cis-regulatory region binding"/>
    <property type="evidence" value="ECO:0007669"/>
    <property type="project" value="TreeGrafter"/>
</dbReference>
<evidence type="ECO:0000256" key="3">
    <source>
        <dbReference type="ARBA" id="ARBA00023163"/>
    </source>
</evidence>
<dbReference type="EMBL" id="CABHNA010000053">
    <property type="protein sequence ID" value="VUX08202.1"/>
    <property type="molecule type" value="Genomic_DNA"/>
</dbReference>
<feature type="coiled-coil region" evidence="4">
    <location>
        <begin position="302"/>
        <end position="336"/>
    </location>
</feature>
<dbReference type="GO" id="GO:0003700">
    <property type="term" value="F:DNA-binding transcription factor activity"/>
    <property type="evidence" value="ECO:0007669"/>
    <property type="project" value="TreeGrafter"/>
</dbReference>
<dbReference type="SUPFAM" id="SSF53822">
    <property type="entry name" value="Periplasmic binding protein-like I"/>
    <property type="match status" value="1"/>
</dbReference>
<organism evidence="6 7">
    <name type="scientific">[Ruminococcus] torques</name>
    <dbReference type="NCBI Taxonomy" id="33039"/>
    <lineage>
        <taxon>Bacteria</taxon>
        <taxon>Bacillati</taxon>
        <taxon>Bacillota</taxon>
        <taxon>Clostridia</taxon>
        <taxon>Lachnospirales</taxon>
        <taxon>Lachnospiraceae</taxon>
        <taxon>Mediterraneibacter</taxon>
    </lineage>
</organism>
<evidence type="ECO:0000313" key="7">
    <source>
        <dbReference type="Proteomes" id="UP000363661"/>
    </source>
</evidence>
<sequence length="417" mass="47998">MENSEQTFLGVLIGGVHTYFPKEIIRGISKEADRENVNVYYFLGMQTSAFLKHVLGEHSNASYDYQFDTIYDYSKISGLDGMLINYGTIGPYLKKDDAQAFAERFHELPCVFLTEKVDMANCYSIISDNYNGMYSVVEHLITEHGCRRILFVKGPIGNTDAIERFEGYRDAMKKHGLEVRPEMIAQGDFSEFIDCEVKELLDRNPDAEAIAFANDEMAYSGCRVCIQRGLKVGEEIRITGFDNNELSRRIDPPLTTLFQDGRGMGELAVQNMMRILKGEEVSFCRYPTRLILRESCGCGREKTEQIQDEKSLEEELERLQEEVTEKQLQFVEFQRKSWLLPMLMKELNEDVSDECEFCRRILNTLTGMGVSSSYLFLLDHPVVYDGEKEWACPDNLHMASFCRNGSCYAYPLEKLRW</sequence>
<name>A0A564TLT1_9FIRM</name>
<keyword evidence="3" id="KW-0804">Transcription</keyword>
<keyword evidence="7" id="KW-1185">Reference proteome</keyword>
<dbReference type="PANTHER" id="PTHR30146">
    <property type="entry name" value="LACI-RELATED TRANSCRIPTIONAL REPRESSOR"/>
    <property type="match status" value="1"/>
</dbReference>
<reference evidence="6 7" key="1">
    <citation type="submission" date="2019-07" db="EMBL/GenBank/DDBJ databases">
        <authorList>
            <person name="Hibberd C M."/>
            <person name="Gehrig L. J."/>
            <person name="Chang H.-W."/>
            <person name="Venkatesh S."/>
        </authorList>
    </citation>
    <scope>NUCLEOTIDE SEQUENCE [LARGE SCALE GENOMIC DNA]</scope>
    <source>
        <strain evidence="6">Ruminococcus_torques_SSTS_Bg7063</strain>
    </source>
</reference>
<dbReference type="InterPro" id="IPR046335">
    <property type="entry name" value="LacI/GalR-like_sensor"/>
</dbReference>
<dbReference type="RefSeq" id="WP_144367009.1">
    <property type="nucleotide sequence ID" value="NZ_CABHNA010000053.1"/>
</dbReference>
<evidence type="ECO:0000256" key="2">
    <source>
        <dbReference type="ARBA" id="ARBA00023125"/>
    </source>
</evidence>